<accession>A0ABQ9UB49</accession>
<evidence type="ECO:0000313" key="2">
    <source>
        <dbReference type="EMBL" id="KAK2094271.1"/>
    </source>
</evidence>
<dbReference type="EMBL" id="JASSZA010000014">
    <property type="protein sequence ID" value="KAK2094271.1"/>
    <property type="molecule type" value="Genomic_DNA"/>
</dbReference>
<keyword evidence="3" id="KW-1185">Reference proteome</keyword>
<feature type="non-terminal residue" evidence="2">
    <location>
        <position position="106"/>
    </location>
</feature>
<dbReference type="Proteomes" id="UP001266305">
    <property type="component" value="Unassembled WGS sequence"/>
</dbReference>
<sequence length="106" mass="11121">MKPLASQCLHLHSQLSLEEQPARSLGSSELVIPLHSVPPSPEFGESCSSAAYAADPMVQEGWVSCAQDLQPQADNYNADGINGQQLHRTSRADGAAAKDAGGAHGR</sequence>
<comment type="caution">
    <text evidence="2">The sequence shown here is derived from an EMBL/GenBank/DDBJ whole genome shotgun (WGS) entry which is preliminary data.</text>
</comment>
<reference evidence="2 3" key="1">
    <citation type="submission" date="2023-05" db="EMBL/GenBank/DDBJ databases">
        <title>B98-5 Cell Line De Novo Hybrid Assembly: An Optical Mapping Approach.</title>
        <authorList>
            <person name="Kananen K."/>
            <person name="Auerbach J.A."/>
            <person name="Kautto E."/>
            <person name="Blachly J.S."/>
        </authorList>
    </citation>
    <scope>NUCLEOTIDE SEQUENCE [LARGE SCALE GENOMIC DNA]</scope>
    <source>
        <strain evidence="2">B95-8</strain>
        <tissue evidence="2">Cell line</tissue>
    </source>
</reference>
<gene>
    <name evidence="2" type="ORF">P7K49_028009</name>
</gene>
<name>A0ABQ9UB49_SAGOE</name>
<evidence type="ECO:0000313" key="3">
    <source>
        <dbReference type="Proteomes" id="UP001266305"/>
    </source>
</evidence>
<organism evidence="2 3">
    <name type="scientific">Saguinus oedipus</name>
    <name type="common">Cotton-top tamarin</name>
    <name type="synonym">Oedipomidas oedipus</name>
    <dbReference type="NCBI Taxonomy" id="9490"/>
    <lineage>
        <taxon>Eukaryota</taxon>
        <taxon>Metazoa</taxon>
        <taxon>Chordata</taxon>
        <taxon>Craniata</taxon>
        <taxon>Vertebrata</taxon>
        <taxon>Euteleostomi</taxon>
        <taxon>Mammalia</taxon>
        <taxon>Eutheria</taxon>
        <taxon>Euarchontoglires</taxon>
        <taxon>Primates</taxon>
        <taxon>Haplorrhini</taxon>
        <taxon>Platyrrhini</taxon>
        <taxon>Cebidae</taxon>
        <taxon>Callitrichinae</taxon>
        <taxon>Saguinus</taxon>
    </lineage>
</organism>
<feature type="region of interest" description="Disordered" evidence="1">
    <location>
        <begin position="73"/>
        <end position="106"/>
    </location>
</feature>
<protein>
    <submittedName>
        <fullName evidence="2">Uncharacterized protein</fullName>
    </submittedName>
</protein>
<proteinExistence type="predicted"/>
<evidence type="ECO:0000256" key="1">
    <source>
        <dbReference type="SAM" id="MobiDB-lite"/>
    </source>
</evidence>